<reference evidence="18" key="1">
    <citation type="submission" date="2014-08" db="EMBL/GenBank/DDBJ databases">
        <authorList>
            <person name="Senf B."/>
            <person name="Petzold A."/>
            <person name="Downie B.R."/>
            <person name="Koch P."/>
            <person name="Platzer M."/>
        </authorList>
    </citation>
    <scope>NUCLEOTIDE SEQUENCE [LARGE SCALE GENOMIC DNA]</scope>
    <source>
        <strain evidence="18">GRZ</strain>
    </source>
</reference>
<reference evidence="18" key="3">
    <citation type="submission" date="2025-09" db="UniProtKB">
        <authorList>
            <consortium name="Ensembl"/>
        </authorList>
    </citation>
    <scope>IDENTIFICATION</scope>
</reference>
<keyword evidence="8" id="KW-0915">Sodium</keyword>
<dbReference type="PRINTS" id="PR01232">
    <property type="entry name" value="NAHCO3TRSPRT"/>
</dbReference>
<dbReference type="Gene3D" id="1.10.287.570">
    <property type="entry name" value="Helical hairpin bin"/>
    <property type="match status" value="1"/>
</dbReference>
<evidence type="ECO:0000256" key="11">
    <source>
        <dbReference type="ARBA" id="ARBA00023157"/>
    </source>
</evidence>
<dbReference type="PRINTS" id="PR01231">
    <property type="entry name" value="HCO3TRNSPORT"/>
</dbReference>
<dbReference type="AlphaFoldDB" id="A0A8C6LMM2"/>
<keyword evidence="10 14" id="KW-0472">Membrane</keyword>
<evidence type="ECO:0000256" key="2">
    <source>
        <dbReference type="ARBA" id="ARBA00004554"/>
    </source>
</evidence>
<dbReference type="RefSeq" id="XP_070407905.1">
    <property type="nucleotide sequence ID" value="XM_070551804.1"/>
</dbReference>
<dbReference type="Pfam" id="PF07565">
    <property type="entry name" value="Band_3_cyto"/>
    <property type="match status" value="1"/>
</dbReference>
<keyword evidence="9 14" id="KW-0406">Ion transport</keyword>
<evidence type="ECO:0000259" key="16">
    <source>
        <dbReference type="Pfam" id="PF00955"/>
    </source>
</evidence>
<dbReference type="Proteomes" id="UP000694548">
    <property type="component" value="Chromosome sgr05"/>
</dbReference>
<dbReference type="InterPro" id="IPR013769">
    <property type="entry name" value="Band3_cytoplasmic_dom"/>
</dbReference>
<evidence type="ECO:0000256" key="7">
    <source>
        <dbReference type="ARBA" id="ARBA00022989"/>
    </source>
</evidence>
<keyword evidence="19" id="KW-1185">Reference proteome</keyword>
<feature type="transmembrane region" description="Helical" evidence="14">
    <location>
        <begin position="720"/>
        <end position="738"/>
    </location>
</feature>
<dbReference type="FunFam" id="3.40.930.10:FF:000001">
    <property type="entry name" value="Anion exchange protein"/>
    <property type="match status" value="1"/>
</dbReference>
<keyword evidence="11" id="KW-1015">Disulfide bond</keyword>
<evidence type="ECO:0000256" key="13">
    <source>
        <dbReference type="ARBA" id="ARBA00023201"/>
    </source>
</evidence>
<dbReference type="NCBIfam" id="TIGR00834">
    <property type="entry name" value="ae"/>
    <property type="match status" value="1"/>
</dbReference>
<dbReference type="GO" id="GO:0005452">
    <property type="term" value="F:solute:inorganic anion antiporter activity"/>
    <property type="evidence" value="ECO:0007669"/>
    <property type="project" value="InterPro"/>
</dbReference>
<feature type="transmembrane region" description="Helical" evidence="14">
    <location>
        <begin position="758"/>
        <end position="775"/>
    </location>
</feature>
<evidence type="ECO:0000256" key="12">
    <source>
        <dbReference type="ARBA" id="ARBA00023180"/>
    </source>
</evidence>
<evidence type="ECO:0000256" key="14">
    <source>
        <dbReference type="RuleBase" id="RU362035"/>
    </source>
</evidence>
<comment type="subcellular location">
    <subcellularLocation>
        <location evidence="1">Apical cell membrane</location>
    </subcellularLocation>
    <subcellularLocation>
        <location evidence="2">Basolateral cell membrane</location>
        <topology evidence="2">Multi-pass membrane protein</topology>
    </subcellularLocation>
    <subcellularLocation>
        <location evidence="14">Membrane</location>
        <topology evidence="14">Multi-pass membrane protein</topology>
    </subcellularLocation>
</comment>
<feature type="domain" description="Bicarbonate transporter-like transmembrane" evidence="16">
    <location>
        <begin position="476"/>
        <end position="1034"/>
    </location>
</feature>
<feature type="transmembrane region" description="Helical" evidence="14">
    <location>
        <begin position="983"/>
        <end position="1014"/>
    </location>
</feature>
<dbReference type="FunFam" id="1.10.287.570:FF:000001">
    <property type="entry name" value="Anion exchange protein"/>
    <property type="match status" value="1"/>
</dbReference>
<dbReference type="GO" id="GO:0008509">
    <property type="term" value="F:monoatomic anion transmembrane transporter activity"/>
    <property type="evidence" value="ECO:0007669"/>
    <property type="project" value="InterPro"/>
</dbReference>
<feature type="transmembrane region" description="Helical" evidence="14">
    <location>
        <begin position="932"/>
        <end position="951"/>
    </location>
</feature>
<dbReference type="Gene3D" id="3.40.930.10">
    <property type="entry name" value="Mannitol-specific EII, Chain A"/>
    <property type="match status" value="1"/>
</dbReference>
<accession>A0A8C6LMM2</accession>
<evidence type="ECO:0000256" key="15">
    <source>
        <dbReference type="SAM" id="MobiDB-lite"/>
    </source>
</evidence>
<dbReference type="Pfam" id="PF00955">
    <property type="entry name" value="HCO3_cotransp"/>
    <property type="match status" value="1"/>
</dbReference>
<evidence type="ECO:0000256" key="8">
    <source>
        <dbReference type="ARBA" id="ARBA00023053"/>
    </source>
</evidence>
<keyword evidence="5" id="KW-1003">Cell membrane</keyword>
<name>A0A8C6LMM2_NOTFU</name>
<evidence type="ECO:0000256" key="9">
    <source>
        <dbReference type="ARBA" id="ARBA00023065"/>
    </source>
</evidence>
<dbReference type="GeneTree" id="ENSGT00940000157045"/>
<keyword evidence="6 14" id="KW-0812">Transmembrane</keyword>
<dbReference type="GO" id="GO:0016323">
    <property type="term" value="C:basolateral plasma membrane"/>
    <property type="evidence" value="ECO:0007669"/>
    <property type="project" value="UniProtKB-SubCell"/>
</dbReference>
<dbReference type="InterPro" id="IPR011531">
    <property type="entry name" value="HCO3_transpt-like_TM_dom"/>
</dbReference>
<dbReference type="KEGG" id="nfu:107379035"/>
<keyword evidence="12" id="KW-0325">Glycoprotein</keyword>
<evidence type="ECO:0000256" key="6">
    <source>
        <dbReference type="ARBA" id="ARBA00022692"/>
    </source>
</evidence>
<evidence type="ECO:0000313" key="19">
    <source>
        <dbReference type="Proteomes" id="UP000694548"/>
    </source>
</evidence>
<feature type="transmembrane region" description="Helical" evidence="14">
    <location>
        <begin position="622"/>
        <end position="640"/>
    </location>
</feature>
<evidence type="ECO:0000259" key="17">
    <source>
        <dbReference type="Pfam" id="PF07565"/>
    </source>
</evidence>
<feature type="transmembrane region" description="Helical" evidence="14">
    <location>
        <begin position="505"/>
        <end position="527"/>
    </location>
</feature>
<dbReference type="PANTHER" id="PTHR11453">
    <property type="entry name" value="ANION EXCHANGE PROTEIN"/>
    <property type="match status" value="1"/>
</dbReference>
<feature type="compositionally biased region" description="Basic and acidic residues" evidence="15">
    <location>
        <begin position="1066"/>
        <end position="1080"/>
    </location>
</feature>
<protein>
    <recommendedName>
        <fullName evidence="14">Anion exchange protein</fullName>
    </recommendedName>
</protein>
<sequence>MNLEDQRRMKKREKTFHRVFLEMEDDSSEQMKPLLTSGNDEEAVLDQGKTSATLHTNFEKEELESHRAVYIGVHVPLGRQSRRRHRHRGHRHHRKRRDRLDRDDGRESPTYDTPSQRVHFILGTEDDDEEHIPHDLFTELDELAFRDGDYQEWKETARWLKFEEDVEDGGERWSKPYVATLSLHSLFELRSCILNGTVLLDMRANGIEEIADMVIDSLLASGQLEEGLEDKVREAMLRRHHHQNEKKLSNRIPLVRSFADIGKKHSDSLLLERNGLMATPQSAPGNLENKILESRINSGSRENSTVDFSKVDMNFMKKIPPGAEASNVLVGEVDFLEQPVIAFVRLSPAVLLTGLTEVPVPTRFLFLMLGPFGKGPQYHEIGRSIATLMTDEVFHDVAYKAKDRNDLLSGIDEFLDQVTVLPPGEWDPSIRIEPPKSVPSQEKRKMPTLLNGSAHNSDIVKEAEHHTGPELQRTGRIFGGLVNDVRRKAPFYWSDIKDALSLQCLASILFLYCACMSPVITFGGLLGEATKGNISAIESLFGASMTGVAYSLFAGQPLTILGSTGPVLVFEKILFKFCSDYQLSYLSLRTSIGLWTAFLCLLLVATDASSLVCYITRFTEEAFAALICIIFIYEALAKLVHLGEVYPFNMHDELDNLTFYTCQCSPPANASLEVQEIWRSRNVTSENVEWELLSVKECLDLNGKFVGSACSHHGPYVPDVLFWSVILFFTTFFLSSFLKKFKTKSYFPTKVRSAISDFAVFLTIMIMVLLDYLVGVPSPKLSVPDRFEPTSKHRGWLISPLGTNPWWTLLVAAIPALLCTILIFMDQQITAIIINRKENKLKKGCGYHLDLLVVSVMLGVCSIMGLPWFVAATVLSISHVNSLKVESGCAAPGEQPRFLGIREQRVTGFMIFILMGCSVFMTSALKFIPMPVLYGVFLYMGVSSLKGIQLFDRIKLFGMPSKHQPDLIYLRYVPLWKVHVFTVVQLSCLILLLVIKLTSAAVIFPMMVLALVFVRKLLDFCYSKRELSWLDDLIPESKKKRDDDKKKKEQDAQQMMEETEEEEPYEREFPNKAMKGRSDPSEVNISDEMAKSGIWKSVSKNSEGNKVLKRCKSLEKLPCVRINMGDEDSQRFIDSETAL</sequence>
<evidence type="ECO:0000256" key="1">
    <source>
        <dbReference type="ARBA" id="ARBA00004221"/>
    </source>
</evidence>
<keyword evidence="4 14" id="KW-0813">Transport</keyword>
<dbReference type="Ensembl" id="ENSNFUT00015021751.1">
    <property type="protein sequence ID" value="ENSNFUP00015020775.1"/>
    <property type="gene ID" value="ENSNFUG00015008353.1"/>
</dbReference>
<dbReference type="InterPro" id="IPR016152">
    <property type="entry name" value="PTrfase/Anion_transptr"/>
</dbReference>
<dbReference type="InterPro" id="IPR003020">
    <property type="entry name" value="HCO3_transpt_euk"/>
</dbReference>
<reference evidence="18" key="2">
    <citation type="submission" date="2025-08" db="UniProtKB">
        <authorList>
            <consortium name="Ensembl"/>
        </authorList>
    </citation>
    <scope>IDENTIFICATION</scope>
</reference>
<dbReference type="PANTHER" id="PTHR11453:SF105">
    <property type="entry name" value="SODIUM BICARBONATE COTRANSPORTER 3"/>
    <property type="match status" value="1"/>
</dbReference>
<feature type="compositionally biased region" description="Basic residues" evidence="15">
    <location>
        <begin position="80"/>
        <end position="97"/>
    </location>
</feature>
<dbReference type="GO" id="GO:0016324">
    <property type="term" value="C:apical plasma membrane"/>
    <property type="evidence" value="ECO:0007669"/>
    <property type="project" value="UniProtKB-SubCell"/>
</dbReference>
<evidence type="ECO:0000256" key="10">
    <source>
        <dbReference type="ARBA" id="ARBA00023136"/>
    </source>
</evidence>
<dbReference type="GO" id="GO:0051453">
    <property type="term" value="P:regulation of intracellular pH"/>
    <property type="evidence" value="ECO:0007669"/>
    <property type="project" value="TreeGrafter"/>
</dbReference>
<feature type="transmembrane region" description="Helical" evidence="14">
    <location>
        <begin position="906"/>
        <end position="925"/>
    </location>
</feature>
<organism evidence="18 19">
    <name type="scientific">Nothobranchius furzeri</name>
    <name type="common">Turquoise killifish</name>
    <dbReference type="NCBI Taxonomy" id="105023"/>
    <lineage>
        <taxon>Eukaryota</taxon>
        <taxon>Metazoa</taxon>
        <taxon>Chordata</taxon>
        <taxon>Craniata</taxon>
        <taxon>Vertebrata</taxon>
        <taxon>Euteleostomi</taxon>
        <taxon>Actinopterygii</taxon>
        <taxon>Neopterygii</taxon>
        <taxon>Teleostei</taxon>
        <taxon>Neoteleostei</taxon>
        <taxon>Acanthomorphata</taxon>
        <taxon>Ovalentaria</taxon>
        <taxon>Atherinomorphae</taxon>
        <taxon>Cyprinodontiformes</taxon>
        <taxon>Nothobranchiidae</taxon>
        <taxon>Nothobranchius</taxon>
    </lineage>
</organism>
<evidence type="ECO:0000256" key="4">
    <source>
        <dbReference type="ARBA" id="ARBA00022448"/>
    </source>
</evidence>
<keyword evidence="7 14" id="KW-1133">Transmembrane helix</keyword>
<feature type="transmembrane region" description="Helical" evidence="14">
    <location>
        <begin position="592"/>
        <end position="615"/>
    </location>
</feature>
<dbReference type="SUPFAM" id="SSF55804">
    <property type="entry name" value="Phoshotransferase/anion transport protein"/>
    <property type="match status" value="1"/>
</dbReference>
<feature type="domain" description="Band 3 cytoplasmic" evidence="17">
    <location>
        <begin position="134"/>
        <end position="428"/>
    </location>
</feature>
<feature type="region of interest" description="Disordered" evidence="15">
    <location>
        <begin position="74"/>
        <end position="115"/>
    </location>
</feature>
<feature type="transmembrane region" description="Helical" evidence="14">
    <location>
        <begin position="846"/>
        <end position="870"/>
    </location>
</feature>
<feature type="transmembrane region" description="Helical" evidence="14">
    <location>
        <begin position="806"/>
        <end position="825"/>
    </location>
</feature>
<evidence type="ECO:0000256" key="5">
    <source>
        <dbReference type="ARBA" id="ARBA00022475"/>
    </source>
</evidence>
<keyword evidence="13" id="KW-0739">Sodium transport</keyword>
<comment type="similarity">
    <text evidence="3 14">Belongs to the anion exchanger (TC 2.A.31) family.</text>
</comment>
<evidence type="ECO:0000256" key="3">
    <source>
        <dbReference type="ARBA" id="ARBA00010993"/>
    </source>
</evidence>
<gene>
    <name evidence="18" type="primary">slc4a7</name>
</gene>
<feature type="compositionally biased region" description="Basic and acidic residues" evidence="15">
    <location>
        <begin position="1040"/>
        <end position="1051"/>
    </location>
</feature>
<evidence type="ECO:0000313" key="18">
    <source>
        <dbReference type="Ensembl" id="ENSNFUP00015020775.1"/>
    </source>
</evidence>
<feature type="region of interest" description="Disordered" evidence="15">
    <location>
        <begin position="1040"/>
        <end position="1083"/>
    </location>
</feature>
<dbReference type="GO" id="GO:0008510">
    <property type="term" value="F:sodium:bicarbonate symporter activity"/>
    <property type="evidence" value="ECO:0007669"/>
    <property type="project" value="TreeGrafter"/>
</dbReference>
<feature type="compositionally biased region" description="Basic and acidic residues" evidence="15">
    <location>
        <begin position="98"/>
        <end position="109"/>
    </location>
</feature>
<proteinExistence type="inferred from homology"/>
<dbReference type="InterPro" id="IPR003024">
    <property type="entry name" value="Na/HCO3_transpt"/>
</dbReference>
<dbReference type="GeneID" id="107379035"/>